<dbReference type="EMBL" id="QNRE01000001">
    <property type="protein sequence ID" value="RBO97043.1"/>
    <property type="molecule type" value="Genomic_DNA"/>
</dbReference>
<feature type="region of interest" description="Disordered" evidence="1">
    <location>
        <begin position="66"/>
        <end position="103"/>
    </location>
</feature>
<gene>
    <name evidence="2" type="ORF">DFR74_1011062</name>
</gene>
<dbReference type="OrthoDB" id="4558015at2"/>
<sequence>MLRRISEHAIWRHILRGLLLYGVSFGGAARCCAEWERGWKRTSAGETDDVASMSWDNTSACEADAAAPAWDTREAGGTASTTRENTPARTTESAAGEPGPQWDWTIPYLWYDAAHG</sequence>
<evidence type="ECO:0000313" key="2">
    <source>
        <dbReference type="EMBL" id="RBO97043.1"/>
    </source>
</evidence>
<proteinExistence type="predicted"/>
<accession>A0A366E3X5</accession>
<reference evidence="2 3" key="1">
    <citation type="submission" date="2018-06" db="EMBL/GenBank/DDBJ databases">
        <title>Genomic Encyclopedia of Type Strains, Phase IV (KMG-IV): sequencing the most valuable type-strain genomes for metagenomic binning, comparative biology and taxonomic classification.</title>
        <authorList>
            <person name="Goeker M."/>
        </authorList>
    </citation>
    <scope>NUCLEOTIDE SEQUENCE [LARGE SCALE GENOMIC DNA]</scope>
    <source>
        <strain evidence="2 3">DSM 44599</strain>
    </source>
</reference>
<dbReference type="Proteomes" id="UP000252586">
    <property type="component" value="Unassembled WGS sequence"/>
</dbReference>
<organism evidence="2 3">
    <name type="scientific">Nocardia puris</name>
    <dbReference type="NCBI Taxonomy" id="208602"/>
    <lineage>
        <taxon>Bacteria</taxon>
        <taxon>Bacillati</taxon>
        <taxon>Actinomycetota</taxon>
        <taxon>Actinomycetes</taxon>
        <taxon>Mycobacteriales</taxon>
        <taxon>Nocardiaceae</taxon>
        <taxon>Nocardia</taxon>
    </lineage>
</organism>
<protein>
    <submittedName>
        <fullName evidence="2">Uncharacterized protein</fullName>
    </submittedName>
</protein>
<dbReference type="AlphaFoldDB" id="A0A366E3X5"/>
<comment type="caution">
    <text evidence="2">The sequence shown here is derived from an EMBL/GenBank/DDBJ whole genome shotgun (WGS) entry which is preliminary data.</text>
</comment>
<feature type="compositionally biased region" description="Polar residues" evidence="1">
    <location>
        <begin position="78"/>
        <end position="93"/>
    </location>
</feature>
<name>A0A366E3X5_9NOCA</name>
<dbReference type="RefSeq" id="WP_067513926.1">
    <property type="nucleotide sequence ID" value="NZ_QNRE01000001.1"/>
</dbReference>
<evidence type="ECO:0000256" key="1">
    <source>
        <dbReference type="SAM" id="MobiDB-lite"/>
    </source>
</evidence>
<keyword evidence="3" id="KW-1185">Reference proteome</keyword>
<evidence type="ECO:0000313" key="3">
    <source>
        <dbReference type="Proteomes" id="UP000252586"/>
    </source>
</evidence>